<evidence type="ECO:0000313" key="1">
    <source>
        <dbReference type="EMBL" id="CAK0841512.1"/>
    </source>
</evidence>
<evidence type="ECO:0000313" key="2">
    <source>
        <dbReference type="Proteomes" id="UP001189429"/>
    </source>
</evidence>
<keyword evidence="2" id="KW-1185">Reference proteome</keyword>
<name>A0ABN9T8R5_9DINO</name>
<feature type="non-terminal residue" evidence="1">
    <location>
        <position position="1"/>
    </location>
</feature>
<proteinExistence type="predicted"/>
<organism evidence="1 2">
    <name type="scientific">Prorocentrum cordatum</name>
    <dbReference type="NCBI Taxonomy" id="2364126"/>
    <lineage>
        <taxon>Eukaryota</taxon>
        <taxon>Sar</taxon>
        <taxon>Alveolata</taxon>
        <taxon>Dinophyceae</taxon>
        <taxon>Prorocentrales</taxon>
        <taxon>Prorocentraceae</taxon>
        <taxon>Prorocentrum</taxon>
    </lineage>
</organism>
<comment type="caution">
    <text evidence="1">The sequence shown here is derived from an EMBL/GenBank/DDBJ whole genome shotgun (WGS) entry which is preliminary data.</text>
</comment>
<sequence length="539" mass="59347">EPGKFHVEAMAKRSAEEADKLDGVPLAKRARLSRAKLAPHSKRAALADEENGQSYAAKLEAFEVFTRTDGWGHINEADVGPGTCCRLRFLLKWKMQDRQKVANARALYQGSKHRDVAEGQLDRGAPTLSWLGRRAVMLWASLRKWRLFSADVKPAFLRAEGASARGLMLRASPTKGMREMLSHQIGQQPGQPLKMINPCFGDPRSPKLWRYRSDEVPEAIGFKNRSLEDCLLLSLRPGRVEDDPFDARSFEGQTYAVDGLIGEHVDDLIGCGEGATNEQGPIREAEQSLSTYSVTLKFEKYLHAVKLIAVVEHRRADPARALSPKEPANFRTLNGQLQRPAAQGVIIPAAAVSFRASATGPATVQDFLDANKDLRFLKAHADVGLHFEFDTAWSDLRVGSYTDANWTSRHDGSSQGGNAIFIGPADELNAGTPTPFVAMEWASKKLQRLCRSSLSAEAQAAASGADSLMWVKVSLAWNLHPDMELEEAMVYLEESPFITDAKCLYDASRSSTAGLGIMEKRTAIEVKIVNEQMTEIGVT</sequence>
<dbReference type="EMBL" id="CAUYUJ010014460">
    <property type="protein sequence ID" value="CAK0841512.1"/>
    <property type="molecule type" value="Genomic_DNA"/>
</dbReference>
<dbReference type="Proteomes" id="UP001189429">
    <property type="component" value="Unassembled WGS sequence"/>
</dbReference>
<gene>
    <name evidence="1" type="ORF">PCOR1329_LOCUS36686</name>
</gene>
<protein>
    <recommendedName>
        <fullName evidence="3">Copia protein</fullName>
    </recommendedName>
</protein>
<reference evidence="1" key="1">
    <citation type="submission" date="2023-10" db="EMBL/GenBank/DDBJ databases">
        <authorList>
            <person name="Chen Y."/>
            <person name="Shah S."/>
            <person name="Dougan E. K."/>
            <person name="Thang M."/>
            <person name="Chan C."/>
        </authorList>
    </citation>
    <scope>NUCLEOTIDE SEQUENCE [LARGE SCALE GENOMIC DNA]</scope>
</reference>
<evidence type="ECO:0008006" key="3">
    <source>
        <dbReference type="Google" id="ProtNLM"/>
    </source>
</evidence>
<accession>A0ABN9T8R5</accession>